<dbReference type="InterPro" id="IPR011989">
    <property type="entry name" value="ARM-like"/>
</dbReference>
<dbReference type="EMBL" id="JACAZE010000008">
    <property type="protein sequence ID" value="KAF7308691.1"/>
    <property type="molecule type" value="Genomic_DNA"/>
</dbReference>
<dbReference type="GO" id="GO:0051301">
    <property type="term" value="P:cell division"/>
    <property type="evidence" value="ECO:0007669"/>
    <property type="project" value="UniProtKB-KW"/>
</dbReference>
<dbReference type="InterPro" id="IPR048971">
    <property type="entry name" value="Apc1_3rd"/>
</dbReference>
<dbReference type="GO" id="GO:0031145">
    <property type="term" value="P:anaphase-promoting complex-dependent catabolic process"/>
    <property type="evidence" value="ECO:0007669"/>
    <property type="project" value="TreeGrafter"/>
</dbReference>
<organism evidence="10 11">
    <name type="scientific">Mycena chlorophos</name>
    <name type="common">Agaric fungus</name>
    <name type="synonym">Agaricus chlorophos</name>
    <dbReference type="NCBI Taxonomy" id="658473"/>
    <lineage>
        <taxon>Eukaryota</taxon>
        <taxon>Fungi</taxon>
        <taxon>Dikarya</taxon>
        <taxon>Basidiomycota</taxon>
        <taxon>Agaricomycotina</taxon>
        <taxon>Agaricomycetes</taxon>
        <taxon>Agaricomycetidae</taxon>
        <taxon>Agaricales</taxon>
        <taxon>Marasmiineae</taxon>
        <taxon>Mycenaceae</taxon>
        <taxon>Mycena</taxon>
    </lineage>
</organism>
<dbReference type="GO" id="GO:0005680">
    <property type="term" value="C:anaphase-promoting complex"/>
    <property type="evidence" value="ECO:0007669"/>
    <property type="project" value="InterPro"/>
</dbReference>
<keyword evidence="5" id="KW-0131">Cell cycle</keyword>
<dbReference type="GO" id="GO:0060090">
    <property type="term" value="F:molecular adaptor activity"/>
    <property type="evidence" value="ECO:0007669"/>
    <property type="project" value="TreeGrafter"/>
</dbReference>
<dbReference type="Pfam" id="PF12859">
    <property type="entry name" value="ANAPC1"/>
    <property type="match status" value="1"/>
</dbReference>
<reference evidence="10" key="1">
    <citation type="submission" date="2020-05" db="EMBL/GenBank/DDBJ databases">
        <title>Mycena genomes resolve the evolution of fungal bioluminescence.</title>
        <authorList>
            <person name="Tsai I.J."/>
        </authorList>
    </citation>
    <scope>NUCLEOTIDE SEQUENCE</scope>
    <source>
        <strain evidence="10">110903Hualien_Pintung</strain>
    </source>
</reference>
<dbReference type="InterPro" id="IPR041221">
    <property type="entry name" value="APC1_C"/>
</dbReference>
<accession>A0A8H6T0A6</accession>
<comment type="caution">
    <text evidence="10">The sequence shown here is derived from an EMBL/GenBank/DDBJ whole genome shotgun (WGS) entry which is preliminary data.</text>
</comment>
<evidence type="ECO:0000256" key="3">
    <source>
        <dbReference type="ARBA" id="ARBA00022737"/>
    </source>
</evidence>
<dbReference type="OrthoDB" id="26401at2759"/>
<evidence type="ECO:0000259" key="7">
    <source>
        <dbReference type="Pfam" id="PF12859"/>
    </source>
</evidence>
<evidence type="ECO:0000259" key="9">
    <source>
        <dbReference type="Pfam" id="PF21282"/>
    </source>
</evidence>
<feature type="domain" description="Anaphase-promoting complex subunit 1 C-terminal" evidence="8">
    <location>
        <begin position="1707"/>
        <end position="1874"/>
    </location>
</feature>
<protein>
    <submittedName>
        <fullName evidence="10">APC1-C domain-containing protein</fullName>
    </submittedName>
</protein>
<dbReference type="GO" id="GO:0007091">
    <property type="term" value="P:metaphase/anaphase transition of mitotic cell cycle"/>
    <property type="evidence" value="ECO:0007669"/>
    <property type="project" value="TreeGrafter"/>
</dbReference>
<dbReference type="InterPro" id="IPR024990">
    <property type="entry name" value="Apc1"/>
</dbReference>
<evidence type="ECO:0000313" key="10">
    <source>
        <dbReference type="EMBL" id="KAF7308691.1"/>
    </source>
</evidence>
<evidence type="ECO:0000256" key="5">
    <source>
        <dbReference type="ARBA" id="ARBA00023306"/>
    </source>
</evidence>
<proteinExistence type="inferred from homology"/>
<feature type="compositionally biased region" description="Polar residues" evidence="6">
    <location>
        <begin position="119"/>
        <end position="135"/>
    </location>
</feature>
<gene>
    <name evidence="10" type="ORF">HMN09_00718600</name>
</gene>
<dbReference type="GO" id="GO:0070979">
    <property type="term" value="P:protein K11-linked ubiquitination"/>
    <property type="evidence" value="ECO:0007669"/>
    <property type="project" value="TreeGrafter"/>
</dbReference>
<dbReference type="Proteomes" id="UP000613580">
    <property type="component" value="Unassembled WGS sequence"/>
</dbReference>
<feature type="domain" description="Anaphase-promoting complex subunit 1 N-terminal" evidence="7">
    <location>
        <begin position="69"/>
        <end position="210"/>
    </location>
</feature>
<comment type="similarity">
    <text evidence="1">Belongs to the APC1 family.</text>
</comment>
<dbReference type="Pfam" id="PF21282">
    <property type="entry name" value="APC1_3rd"/>
    <property type="match status" value="1"/>
</dbReference>
<sequence>MPPAAIISVALSDDRSSADRYLSSLAPDQPSPQRPLLNAIREALRGSSADAPQTRRVNFVKTPANAIRTDPIDESEVTWNSSVVVLSSGGVILKTWSFEHEGEQVQTATIGWLEQSAPSHPSSTLPNITTPTPNERPTFGPFARYQQTRRGPTRSGLVYVPAVFVFLRSVGKIFLENGLDYTFSLPFIVRKAWPLHPHGVMIQRTIDATELDEAALTGEPLLPTIFSVTSSFAEPATVGVTSGIVGVASNKQPILKDEDENNKKQVSSIPPIEKLVWASSRAPGSVNDILVTVDPQTRQLFVWRYAYITPKDTPVPLGQARVTRQRLSLSTATSRRASTMLAGLDRLQHRSPKESATDDGPGIAELPVLPADMPPLSSLPGMPPALSTTTTMASIGSGASSQWAGSSQLRKSSLTRNDLSSTMDRMALGSRPDAEGPVIPLEHARMKTAYWAEKLFSQEITAEDCEAWQTMTCALFDGRWSGSSEPSLLSIHLPVSNKLLILEVSAKDESLTVSLHHQMPALAAIPARITRINVWDLLVLTPDNQLVVLTHGTKALRIQLQYRATPPSAVMPLTIVGLRPHSCQMACFVFEDANRQRSEHRLAIDLLPTDLLTNQTLQILALTIPADIFFELHQNFLLFWSSKGLSADAQFDSMVSALTHTFGLPVVSPNPTDGSIWSRLASSPSHARFREDRALRGLRTPSSVVGSLMVDPQRPSPHKSLLAPILYAMHSMGEDLRLRIDHYKDLCRIAPVICRIALVVRPEWADYWKRLVPDAMPGWPRPSTEDYQVDDRLPVWPPDIAAILYGRISNPEWPVPWHDAQHIATRFHLSPSFAFGHIDPLKTLSKVTAIYKLLALQDAEEPTSQKRAERAVMRMVELRIGPEFLSRLPIGVLSPIREVMRSCQIAPPGDWAIEAYRAVGRTDVAASASYTPERLFGDGYRSPKQFVVSSRVLLTFSFRLNKFKGTPRSTIETIASKARVAAIGEAETVSGVELELDDFTDVRFGQDRRIDEVARLMCSSTIPSVKMPERADLNEHDQAKEQQQQVVRIAERTLALPYGRAMFTFGSMLMVSKEAYVIPKMEYTIRIQPLNITVTAEPGKLNADSLSWGEFHNGVAAGLRISPTASGVESSWIAFNKPSELTPEHAGFLFGLGLTGHLKEMLTWHTFGYLTPKHDLTSIGVLLGLAAANVGTGEKHVTKLLAVHTPALLPTPNVDLNVSLMTQAAGLSGLGILYMGTKNRRMAEVCLGQISRADLAQPDLSNENREAYTFSAALAYGMIMLGKGKSIPADIKLLQRLQVLIHGEPTSDGPKKIKSFDINLTSPAATLALGLMYLRTERQDIADQLTIPDTVLALNRIQPSFLLNRVLAKALIMWDSVAPTQEWQASQIPAAIRDAMNKPKAPQPVDDALELAYYNILAASCFVIGLKYAGTARQEAYMMIIRHFDIFTRLVYTNSQAFDQKIRRSAVRDGLNLISIALSMVMAGTGEISCLRRLRFAYGMYMTSMYHPSFKYGTHVATHMSLGLLFLGGGRFTLGTSDAAVACMVASFFPRAHQISSDNKSYLQALRHLWVMAVEPRCLIARDVETGEVVYLPVKISVNDGQEVGTTQLISPTLIPDLDKLAAIRIDTPRYWPFHFDTAKVPRHRDSLLRSQTLYVKRRTAFLSYTEDPRGSRSLFVRSRSATGEAATLDFPQLSETKIHPAGDLSEFITSFSNDTLFLAFADHLARDPGETDAERLLHAYSHANLLDSILQGKPQTLQAHLTVFRYRIMSPKSRYFQMYLQDLRFAADFYGKIYERRFSGRKENNFRIPLIRDSTVSGALYALDKQLDVIRAQPELLAALHQYAQGDPVQCDEQPSPNVSQYLAWYMLRNSVPVTTLLLILRDLARDAYRSCLVAPPPHGSSDGPVLEQGIKEVLHATGTKLTTALGSGWSMRSLNEITPGWTLE</sequence>
<evidence type="ECO:0000256" key="2">
    <source>
        <dbReference type="ARBA" id="ARBA00022618"/>
    </source>
</evidence>
<feature type="domain" description="Anaphase-promoting complex subunit 1 beta-sandwich" evidence="9">
    <location>
        <begin position="1577"/>
        <end position="1659"/>
    </location>
</feature>
<dbReference type="Pfam" id="PF18122">
    <property type="entry name" value="APC1_C"/>
    <property type="match status" value="1"/>
</dbReference>
<dbReference type="PANTHER" id="PTHR12827:SF3">
    <property type="entry name" value="ANAPHASE-PROMOTING COMPLEX SUBUNIT 1"/>
    <property type="match status" value="1"/>
</dbReference>
<dbReference type="PANTHER" id="PTHR12827">
    <property type="entry name" value="MEIOTIC CHECKPOINT REGULATOR TSG24 FAMILY MEMBER"/>
    <property type="match status" value="1"/>
</dbReference>
<dbReference type="InterPro" id="IPR049255">
    <property type="entry name" value="Apc1_N"/>
</dbReference>
<evidence type="ECO:0000256" key="4">
    <source>
        <dbReference type="ARBA" id="ARBA00022776"/>
    </source>
</evidence>
<keyword evidence="2" id="KW-0132">Cell division</keyword>
<keyword evidence="4" id="KW-0498">Mitosis</keyword>
<evidence type="ECO:0000256" key="1">
    <source>
        <dbReference type="ARBA" id="ARBA00010547"/>
    </source>
</evidence>
<evidence type="ECO:0000256" key="6">
    <source>
        <dbReference type="SAM" id="MobiDB-lite"/>
    </source>
</evidence>
<dbReference type="Gene3D" id="1.25.10.10">
    <property type="entry name" value="Leucine-rich Repeat Variant"/>
    <property type="match status" value="2"/>
</dbReference>
<evidence type="ECO:0000259" key="8">
    <source>
        <dbReference type="Pfam" id="PF18122"/>
    </source>
</evidence>
<keyword evidence="3" id="KW-0677">Repeat</keyword>
<name>A0A8H6T0A6_MYCCL</name>
<evidence type="ECO:0000313" key="11">
    <source>
        <dbReference type="Proteomes" id="UP000613580"/>
    </source>
</evidence>
<feature type="region of interest" description="Disordered" evidence="6">
    <location>
        <begin position="119"/>
        <end position="140"/>
    </location>
</feature>
<keyword evidence="11" id="KW-1185">Reference proteome</keyword>